<feature type="active site" description="Nucleophile" evidence="10">
    <location>
        <position position="115"/>
    </location>
</feature>
<evidence type="ECO:0000313" key="15">
    <source>
        <dbReference type="Proteomes" id="UP000749293"/>
    </source>
</evidence>
<keyword evidence="9 10" id="KW-0624">Polysaccharide degradation</keyword>
<feature type="chain" id="PRO_5040250308" description="Endo-1,4-beta-xylanase" evidence="12">
    <location>
        <begin position="19"/>
        <end position="224"/>
    </location>
</feature>
<dbReference type="PROSITE" id="PS51761">
    <property type="entry name" value="GH11_3"/>
    <property type="match status" value="1"/>
</dbReference>
<organism evidence="14 15">
    <name type="scientific">Geosmithia morbida</name>
    <dbReference type="NCBI Taxonomy" id="1094350"/>
    <lineage>
        <taxon>Eukaryota</taxon>
        <taxon>Fungi</taxon>
        <taxon>Dikarya</taxon>
        <taxon>Ascomycota</taxon>
        <taxon>Pezizomycotina</taxon>
        <taxon>Sordariomycetes</taxon>
        <taxon>Hypocreomycetidae</taxon>
        <taxon>Hypocreales</taxon>
        <taxon>Bionectriaceae</taxon>
        <taxon>Geosmithia</taxon>
    </lineage>
</organism>
<keyword evidence="6 10" id="KW-0378">Hydrolase</keyword>
<evidence type="ECO:0000256" key="8">
    <source>
        <dbReference type="ARBA" id="ARBA00023295"/>
    </source>
</evidence>
<feature type="domain" description="GH11" evidence="13">
    <location>
        <begin position="30"/>
        <end position="219"/>
    </location>
</feature>
<dbReference type="EMBL" id="JAANYQ010000003">
    <property type="protein sequence ID" value="KAF4125391.1"/>
    <property type="molecule type" value="Genomic_DNA"/>
</dbReference>
<gene>
    <name evidence="14" type="ORF">GMORB2_4231</name>
</gene>
<feature type="signal peptide" evidence="12">
    <location>
        <begin position="1"/>
        <end position="18"/>
    </location>
</feature>
<keyword evidence="15" id="KW-1185">Reference proteome</keyword>
<comment type="pathway">
    <text evidence="2 10 11">Glycan degradation; xylan degradation.</text>
</comment>
<comment type="similarity">
    <text evidence="3 10 11">Belongs to the glycosyl hydrolase 11 (cellulase G) family.</text>
</comment>
<accession>A0A9P4YYF5</accession>
<dbReference type="OrthoDB" id="2115822at2759"/>
<dbReference type="RefSeq" id="XP_035324043.1">
    <property type="nucleotide sequence ID" value="XM_035466206.1"/>
</dbReference>
<dbReference type="GO" id="GO:0031176">
    <property type="term" value="F:endo-1,4-beta-xylanase activity"/>
    <property type="evidence" value="ECO:0007669"/>
    <property type="project" value="UniProtKB-UniRule"/>
</dbReference>
<proteinExistence type="inferred from homology"/>
<dbReference type="InterPro" id="IPR001137">
    <property type="entry name" value="Glyco_hydro_11"/>
</dbReference>
<dbReference type="InterPro" id="IPR033123">
    <property type="entry name" value="GH11_dom"/>
</dbReference>
<feature type="active site" description="Proton donor" evidence="10">
    <location>
        <position position="206"/>
    </location>
</feature>
<dbReference type="InterPro" id="IPR013319">
    <property type="entry name" value="GH11/12"/>
</dbReference>
<sequence length="224" mass="23364">MLALTAVALGLIAAGAHAAPSASASLTERASTPNSQGTSNGFFYSFWSDGGADATYTNLDGGSYSIEWSDGGNLVGGKGWNPGLDARAISISGTYQPNGNSYLSVYGWMRDPLVEYYIVENFGTYDPSSGASSIGEVTCDGSTYSLGVATRTDAPSINGTQTFKQYWSVRKDKRTAGTVQTGCHFDAWKAAGLDMGDHDYQIVATEAYFSSGSASITVADVGGN</sequence>
<evidence type="ECO:0000256" key="12">
    <source>
        <dbReference type="SAM" id="SignalP"/>
    </source>
</evidence>
<dbReference type="InterPro" id="IPR013320">
    <property type="entry name" value="ConA-like_dom_sf"/>
</dbReference>
<comment type="caution">
    <text evidence="14">The sequence shown here is derived from an EMBL/GenBank/DDBJ whole genome shotgun (WGS) entry which is preliminary data.</text>
</comment>
<dbReference type="InterPro" id="IPR033119">
    <property type="entry name" value="GH11_AS_2"/>
</dbReference>
<protein>
    <recommendedName>
        <fullName evidence="4 10">Endo-1,4-beta-xylanase</fullName>
        <ecNumber evidence="4 10">3.2.1.8</ecNumber>
    </recommendedName>
</protein>
<dbReference type="EC" id="3.2.1.8" evidence="4 10"/>
<evidence type="ECO:0000256" key="11">
    <source>
        <dbReference type="RuleBase" id="RU362015"/>
    </source>
</evidence>
<comment type="catalytic activity">
    <reaction evidence="1 10 11">
        <text>Endohydrolysis of (1-&gt;4)-beta-D-xylosidic linkages in xylans.</text>
        <dbReference type="EC" id="3.2.1.8"/>
    </reaction>
</comment>
<keyword evidence="7 10" id="KW-0119">Carbohydrate metabolism</keyword>
<evidence type="ECO:0000256" key="3">
    <source>
        <dbReference type="ARBA" id="ARBA00007792"/>
    </source>
</evidence>
<evidence type="ECO:0000256" key="7">
    <source>
        <dbReference type="ARBA" id="ARBA00023277"/>
    </source>
</evidence>
<evidence type="ECO:0000256" key="1">
    <source>
        <dbReference type="ARBA" id="ARBA00000681"/>
    </source>
</evidence>
<evidence type="ECO:0000256" key="6">
    <source>
        <dbReference type="ARBA" id="ARBA00022801"/>
    </source>
</evidence>
<reference evidence="14" key="1">
    <citation type="submission" date="2020-03" db="EMBL/GenBank/DDBJ databases">
        <title>Site-based positive gene gene selection in Geosmithia morbida across the United States reveals a broad range of putative effectors and factors for local host and environmental adapation.</title>
        <authorList>
            <person name="Onufrak A."/>
            <person name="Murdoch R.W."/>
            <person name="Gazis R."/>
            <person name="Huff M."/>
            <person name="Staton M."/>
            <person name="Klingeman W."/>
            <person name="Hadziabdic D."/>
        </authorList>
    </citation>
    <scope>NUCLEOTIDE SEQUENCE</scope>
    <source>
        <strain evidence="14">1262</strain>
    </source>
</reference>
<evidence type="ECO:0000256" key="9">
    <source>
        <dbReference type="ARBA" id="ARBA00023326"/>
    </source>
</evidence>
<dbReference type="Pfam" id="PF00457">
    <property type="entry name" value="Glyco_hydro_11"/>
    <property type="match status" value="1"/>
</dbReference>
<dbReference type="PANTHER" id="PTHR46828:SF3">
    <property type="entry name" value="ENDO-1,4-BETA-XYLANASE"/>
    <property type="match status" value="1"/>
</dbReference>
<dbReference type="PROSITE" id="PS00776">
    <property type="entry name" value="GH11_1"/>
    <property type="match status" value="1"/>
</dbReference>
<evidence type="ECO:0000256" key="2">
    <source>
        <dbReference type="ARBA" id="ARBA00004851"/>
    </source>
</evidence>
<evidence type="ECO:0000259" key="13">
    <source>
        <dbReference type="PROSITE" id="PS51761"/>
    </source>
</evidence>
<dbReference type="PROSITE" id="PS00777">
    <property type="entry name" value="GH11_2"/>
    <property type="match status" value="1"/>
</dbReference>
<dbReference type="GeneID" id="55970459"/>
<evidence type="ECO:0000256" key="4">
    <source>
        <dbReference type="ARBA" id="ARBA00012590"/>
    </source>
</evidence>
<keyword evidence="5 10" id="KW-0858">Xylan degradation</keyword>
<evidence type="ECO:0000256" key="5">
    <source>
        <dbReference type="ARBA" id="ARBA00022651"/>
    </source>
</evidence>
<name>A0A9P4YYF5_9HYPO</name>
<dbReference type="FunFam" id="2.60.120.180:FF:000001">
    <property type="entry name" value="Endo-1,4-beta-xylanase"/>
    <property type="match status" value="1"/>
</dbReference>
<dbReference type="InterPro" id="IPR018208">
    <property type="entry name" value="GH11_AS_1"/>
</dbReference>
<dbReference type="GO" id="GO:0045493">
    <property type="term" value="P:xylan catabolic process"/>
    <property type="evidence" value="ECO:0007669"/>
    <property type="project" value="UniProtKB-UniRule"/>
</dbReference>
<evidence type="ECO:0000256" key="10">
    <source>
        <dbReference type="PROSITE-ProRule" id="PRU01097"/>
    </source>
</evidence>
<dbReference type="Gene3D" id="2.60.120.180">
    <property type="match status" value="1"/>
</dbReference>
<dbReference type="PANTHER" id="PTHR46828">
    <property type="entry name" value="ENDO-1,4-BETA-XYLANASE A-RELATED"/>
    <property type="match status" value="1"/>
</dbReference>
<dbReference type="Proteomes" id="UP000749293">
    <property type="component" value="Unassembled WGS sequence"/>
</dbReference>
<evidence type="ECO:0000313" key="14">
    <source>
        <dbReference type="EMBL" id="KAF4125391.1"/>
    </source>
</evidence>
<keyword evidence="12" id="KW-0732">Signal</keyword>
<dbReference type="AlphaFoldDB" id="A0A9P4YYF5"/>
<keyword evidence="8 10" id="KW-0326">Glycosidase</keyword>
<dbReference type="SUPFAM" id="SSF49899">
    <property type="entry name" value="Concanavalin A-like lectins/glucanases"/>
    <property type="match status" value="1"/>
</dbReference>
<dbReference type="PRINTS" id="PR00911">
    <property type="entry name" value="GLHYDRLASE11"/>
</dbReference>